<keyword evidence="6 13" id="KW-0812">Transmembrane</keyword>
<keyword evidence="5 12" id="KW-0349">Heme</keyword>
<feature type="binding site" description="axial binding residue" evidence="12">
    <location>
        <position position="79"/>
    </location>
    <ligand>
        <name>heme</name>
        <dbReference type="ChEBI" id="CHEBI:30413"/>
        <note>ligand shared with second transmembrane subunit</note>
    </ligand>
    <ligandPart>
        <name>Fe</name>
        <dbReference type="ChEBI" id="CHEBI:18248"/>
    </ligandPart>
</feature>
<evidence type="ECO:0000256" key="12">
    <source>
        <dbReference type="PIRSR" id="PIRSR000178-1"/>
    </source>
</evidence>
<comment type="subunit">
    <text evidence="11">Part of an enzyme complex containing four subunits: a flavoprotein, an iron-sulfur protein, plus two membrane-anchoring proteins, SdhC and SdhD. The complex can form homotrimers.</text>
</comment>
<name>A0A520MSC0_9GAMM</name>
<dbReference type="Pfam" id="PF01127">
    <property type="entry name" value="Sdh_cyt"/>
    <property type="match status" value="1"/>
</dbReference>
<sequence>MTRRPTFINLFLIKLPITAISSITHRLSGIVNFFIAIPAFVLFFLTDYLVDENMNWHQEKFNFEVQILISVSLLAITYHIFAGLRHLITDFTNYGHEFHEAKFSAAITFILTIIVSIFLIMEVW</sequence>
<evidence type="ECO:0000256" key="8">
    <source>
        <dbReference type="ARBA" id="ARBA00022989"/>
    </source>
</evidence>
<dbReference type="GO" id="GO:0046872">
    <property type="term" value="F:metal ion binding"/>
    <property type="evidence" value="ECO:0007669"/>
    <property type="project" value="UniProtKB-KW"/>
</dbReference>
<dbReference type="GO" id="GO:0009055">
    <property type="term" value="F:electron transfer activity"/>
    <property type="evidence" value="ECO:0007669"/>
    <property type="project" value="InterPro"/>
</dbReference>
<keyword evidence="7 12" id="KW-0479">Metal-binding</keyword>
<evidence type="ECO:0000313" key="14">
    <source>
        <dbReference type="EMBL" id="RZO24109.1"/>
    </source>
</evidence>
<comment type="caution">
    <text evidence="14">The sequence shown here is derived from an EMBL/GenBank/DDBJ whole genome shotgun (WGS) entry which is preliminary data.</text>
</comment>
<proteinExistence type="inferred from homology"/>
<feature type="transmembrane region" description="Helical" evidence="13">
    <location>
        <begin position="30"/>
        <end position="49"/>
    </location>
</feature>
<evidence type="ECO:0000256" key="2">
    <source>
        <dbReference type="ARBA" id="ARBA00004141"/>
    </source>
</evidence>
<accession>A0A520MSC0</accession>
<evidence type="ECO:0000256" key="4">
    <source>
        <dbReference type="ARBA" id="ARBA00020076"/>
    </source>
</evidence>
<dbReference type="CDD" id="cd03499">
    <property type="entry name" value="SQR_TypeC_SdhC"/>
    <property type="match status" value="1"/>
</dbReference>
<dbReference type="PROSITE" id="PS01000">
    <property type="entry name" value="SDH_CYT_1"/>
    <property type="match status" value="1"/>
</dbReference>
<feature type="transmembrane region" description="Helical" evidence="13">
    <location>
        <begin position="7"/>
        <end position="24"/>
    </location>
</feature>
<dbReference type="GO" id="GO:0016020">
    <property type="term" value="C:membrane"/>
    <property type="evidence" value="ECO:0007669"/>
    <property type="project" value="UniProtKB-SubCell"/>
</dbReference>
<evidence type="ECO:0000256" key="10">
    <source>
        <dbReference type="ARBA" id="ARBA00023136"/>
    </source>
</evidence>
<evidence type="ECO:0000256" key="11">
    <source>
        <dbReference type="ARBA" id="ARBA00025912"/>
    </source>
</evidence>
<comment type="subcellular location">
    <subcellularLocation>
        <location evidence="2">Membrane</location>
        <topology evidence="2">Multi-pass membrane protein</topology>
    </subcellularLocation>
</comment>
<dbReference type="EMBL" id="SHBL01000014">
    <property type="protein sequence ID" value="RZO24109.1"/>
    <property type="molecule type" value="Genomic_DNA"/>
</dbReference>
<evidence type="ECO:0000256" key="1">
    <source>
        <dbReference type="ARBA" id="ARBA00004050"/>
    </source>
</evidence>
<evidence type="ECO:0000256" key="7">
    <source>
        <dbReference type="ARBA" id="ARBA00022723"/>
    </source>
</evidence>
<organism evidence="14 15">
    <name type="scientific">SAR86 cluster bacterium</name>
    <dbReference type="NCBI Taxonomy" id="2030880"/>
    <lineage>
        <taxon>Bacteria</taxon>
        <taxon>Pseudomonadati</taxon>
        <taxon>Pseudomonadota</taxon>
        <taxon>Gammaproteobacteria</taxon>
        <taxon>SAR86 cluster</taxon>
    </lineage>
</organism>
<evidence type="ECO:0000256" key="9">
    <source>
        <dbReference type="ARBA" id="ARBA00023004"/>
    </source>
</evidence>
<evidence type="ECO:0000256" key="6">
    <source>
        <dbReference type="ARBA" id="ARBA00022692"/>
    </source>
</evidence>
<dbReference type="GO" id="GO:0006099">
    <property type="term" value="P:tricarboxylic acid cycle"/>
    <property type="evidence" value="ECO:0007669"/>
    <property type="project" value="InterPro"/>
</dbReference>
<dbReference type="InterPro" id="IPR000701">
    <property type="entry name" value="SuccDH_FuR_B_TM-su"/>
</dbReference>
<dbReference type="SUPFAM" id="SSF81343">
    <property type="entry name" value="Fumarate reductase respiratory complex transmembrane subunits"/>
    <property type="match status" value="1"/>
</dbReference>
<keyword evidence="9 12" id="KW-0408">Iron</keyword>
<evidence type="ECO:0000313" key="15">
    <source>
        <dbReference type="Proteomes" id="UP000320146"/>
    </source>
</evidence>
<reference evidence="14 15" key="1">
    <citation type="submission" date="2019-02" db="EMBL/GenBank/DDBJ databases">
        <title>Prokaryotic population dynamics and viral predation in marine succession experiment using metagenomics: the confinement effect.</title>
        <authorList>
            <person name="Haro-Moreno J.M."/>
            <person name="Rodriguez-Valera F."/>
            <person name="Lopez-Perez M."/>
        </authorList>
    </citation>
    <scope>NUCLEOTIDE SEQUENCE [LARGE SCALE GENOMIC DNA]</scope>
    <source>
        <strain evidence="14">MED-G166</strain>
    </source>
</reference>
<evidence type="ECO:0000256" key="13">
    <source>
        <dbReference type="SAM" id="Phobius"/>
    </source>
</evidence>
<keyword evidence="8 13" id="KW-1133">Transmembrane helix</keyword>
<evidence type="ECO:0000256" key="5">
    <source>
        <dbReference type="ARBA" id="ARBA00022617"/>
    </source>
</evidence>
<comment type="function">
    <text evidence="1">Membrane-anchoring subunit of succinate dehydrogenase (SDH).</text>
</comment>
<keyword evidence="10 13" id="KW-0472">Membrane</keyword>
<dbReference type="InterPro" id="IPR018495">
    <property type="entry name" value="Succ_DH_cyt_bsu_CS"/>
</dbReference>
<comment type="similarity">
    <text evidence="3">Belongs to the cytochrome b560 family.</text>
</comment>
<feature type="transmembrane region" description="Helical" evidence="13">
    <location>
        <begin position="101"/>
        <end position="121"/>
    </location>
</feature>
<feature type="transmembrane region" description="Helical" evidence="13">
    <location>
        <begin position="61"/>
        <end position="81"/>
    </location>
</feature>
<dbReference type="NCBIfam" id="TIGR02970">
    <property type="entry name" value="succ_dehyd_cytB"/>
    <property type="match status" value="1"/>
</dbReference>
<dbReference type="AlphaFoldDB" id="A0A520MSC0"/>
<evidence type="ECO:0000256" key="3">
    <source>
        <dbReference type="ARBA" id="ARBA00007244"/>
    </source>
</evidence>
<gene>
    <name evidence="14" type="primary">sdhC</name>
    <name evidence="14" type="ORF">EVA99_02330</name>
</gene>
<dbReference type="PIRSF" id="PIRSF000178">
    <property type="entry name" value="SDH_cyt_b560"/>
    <property type="match status" value="1"/>
</dbReference>
<dbReference type="Gene3D" id="1.20.1300.10">
    <property type="entry name" value="Fumarate reductase/succinate dehydrogenase, transmembrane subunit"/>
    <property type="match status" value="1"/>
</dbReference>
<dbReference type="InterPro" id="IPR014314">
    <property type="entry name" value="Succ_DH_cytb556"/>
</dbReference>
<comment type="cofactor">
    <cofactor evidence="12">
        <name>heme</name>
        <dbReference type="ChEBI" id="CHEBI:30413"/>
    </cofactor>
    <text evidence="12">The heme is bound between the two transmembrane subunits.</text>
</comment>
<dbReference type="Proteomes" id="UP000320146">
    <property type="component" value="Unassembled WGS sequence"/>
</dbReference>
<protein>
    <recommendedName>
        <fullName evidence="4">Succinate dehydrogenase cytochrome b556 subunit</fullName>
    </recommendedName>
</protein>
<dbReference type="InterPro" id="IPR034804">
    <property type="entry name" value="SQR/QFR_C/D"/>
</dbReference>